<accession>A0A1Y1NFD9</accession>
<evidence type="ECO:0000259" key="6">
    <source>
        <dbReference type="PROSITE" id="PS50850"/>
    </source>
</evidence>
<dbReference type="AlphaFoldDB" id="A0A1Y1NFD9"/>
<dbReference type="InterPro" id="IPR005828">
    <property type="entry name" value="MFS_sugar_transport-like"/>
</dbReference>
<sequence>MVTPKMQIKNDRIEKNIDKENGKINIEKKTYGTNDNDVDVTSRISNTGDVLDNTIGEFGRWQCQISIMMSLLLLPLAWIQLGMVFLAPPTEFTCKQPILPDAIIEKWPHIMSGSDMKPGSCLIKDPTSKKGDSMIPCPWGFEYSDSITNSSIITEWDLVCEREPLLNLAQLAMLFGVMSGGLLFGAAADKLGRKPVLSISIFLQTIFGLISAVIPWFYGFVTSQFLLAFANGGTMVTSFVICMEIVGCQWRTITPILYHISAGIGSAILAAIAYYVRDWRQLQLALGILGAMFIIYIWTASESPRWLLAVGRRREATAILDKATESNGTNKTSIIKILEEWSRLNEEKNTQVGLLAFVTNSELLKRIFLLGVNCLISDLCFYGFSQHIGQFFDSIYMSVALQGLLYSISGIVAIVVVNRNGRRQSIAISSCFTGLCFFALLFVSPNDWVNVLFAMTGLIGMAVSHPVLYLLSGELFPTTIRASAVGICITFSKVGALLASTVLYTGEAGWYIPLIIFGCLSFFQILLTVPLPETNNFDLPEDLEEIRAERKSVA</sequence>
<evidence type="ECO:0000256" key="4">
    <source>
        <dbReference type="ARBA" id="ARBA00023136"/>
    </source>
</evidence>
<dbReference type="GO" id="GO:0022857">
    <property type="term" value="F:transmembrane transporter activity"/>
    <property type="evidence" value="ECO:0007669"/>
    <property type="project" value="InterPro"/>
</dbReference>
<evidence type="ECO:0000256" key="1">
    <source>
        <dbReference type="ARBA" id="ARBA00004141"/>
    </source>
</evidence>
<name>A0A1Y1NFD9_PHOPY</name>
<keyword evidence="9" id="KW-1185">Reference proteome</keyword>
<proteinExistence type="predicted"/>
<dbReference type="Gene3D" id="1.20.1250.20">
    <property type="entry name" value="MFS general substrate transporter like domains"/>
    <property type="match status" value="1"/>
</dbReference>
<dbReference type="InterPro" id="IPR036259">
    <property type="entry name" value="MFS_trans_sf"/>
</dbReference>
<reference evidence="7" key="1">
    <citation type="journal article" date="2016" name="Sci. Rep.">
        <title>Molecular characterization of firefly nuptial gifts: a multi-omics approach sheds light on postcopulatory sexual selection.</title>
        <authorList>
            <person name="Al-Wathiqui N."/>
            <person name="Fallon T.R."/>
            <person name="South A."/>
            <person name="Weng J.K."/>
            <person name="Lewis S.M."/>
        </authorList>
    </citation>
    <scope>NUCLEOTIDE SEQUENCE</scope>
</reference>
<dbReference type="PROSITE" id="PS50850">
    <property type="entry name" value="MFS"/>
    <property type="match status" value="1"/>
</dbReference>
<feature type="transmembrane region" description="Helical" evidence="5">
    <location>
        <begin position="396"/>
        <end position="418"/>
    </location>
</feature>
<evidence type="ECO:0000313" key="7">
    <source>
        <dbReference type="EMBL" id="JAV96531.1"/>
    </source>
</evidence>
<dbReference type="PANTHER" id="PTHR24064">
    <property type="entry name" value="SOLUTE CARRIER FAMILY 22 MEMBER"/>
    <property type="match status" value="1"/>
</dbReference>
<dbReference type="EMBL" id="GEZM01003838">
    <property type="protein sequence ID" value="JAV96531.1"/>
    <property type="molecule type" value="Transcribed_RNA"/>
</dbReference>
<comment type="subcellular location">
    <subcellularLocation>
        <location evidence="1">Membrane</location>
        <topology evidence="1">Multi-pass membrane protein</topology>
    </subcellularLocation>
</comment>
<feature type="transmembrane region" description="Helical" evidence="5">
    <location>
        <begin position="67"/>
        <end position="87"/>
    </location>
</feature>
<feature type="transmembrane region" description="Helical" evidence="5">
    <location>
        <begin position="367"/>
        <end position="384"/>
    </location>
</feature>
<reference evidence="8 9" key="2">
    <citation type="journal article" date="2018" name="Elife">
        <title>Firefly genomes illuminate parallel origins of bioluminescence in beetles.</title>
        <authorList>
            <person name="Fallon T.R."/>
            <person name="Lower S.E."/>
            <person name="Chang C.H."/>
            <person name="Bessho-Uehara M."/>
            <person name="Martin G.J."/>
            <person name="Bewick A.J."/>
            <person name="Behringer M."/>
            <person name="Debat H.J."/>
            <person name="Wong I."/>
            <person name="Day J.C."/>
            <person name="Suvorov A."/>
            <person name="Silva C.J."/>
            <person name="Stanger-Hall K.F."/>
            <person name="Hall D.W."/>
            <person name="Schmitz R.J."/>
            <person name="Nelson D.R."/>
            <person name="Lewis S.M."/>
            <person name="Shigenobu S."/>
            <person name="Bybee S.M."/>
            <person name="Larracuente A.M."/>
            <person name="Oba Y."/>
            <person name="Weng J.K."/>
        </authorList>
    </citation>
    <scope>NUCLEOTIDE SEQUENCE [LARGE SCALE GENOMIC DNA]</scope>
    <source>
        <strain evidence="8">1611_PpyrPB1</strain>
        <tissue evidence="8">Whole body</tissue>
    </source>
</reference>
<dbReference type="InParanoid" id="A0A1Y1NFD9"/>
<dbReference type="EMBL" id="VVIM01000002">
    <property type="protein sequence ID" value="KAB0802123.1"/>
    <property type="molecule type" value="Genomic_DNA"/>
</dbReference>
<feature type="transmembrane region" description="Helical" evidence="5">
    <location>
        <begin position="224"/>
        <end position="244"/>
    </location>
</feature>
<evidence type="ECO:0000256" key="2">
    <source>
        <dbReference type="ARBA" id="ARBA00022692"/>
    </source>
</evidence>
<dbReference type="GO" id="GO:0016020">
    <property type="term" value="C:membrane"/>
    <property type="evidence" value="ECO:0007669"/>
    <property type="project" value="UniProtKB-SubCell"/>
</dbReference>
<keyword evidence="4 5" id="KW-0472">Membrane</keyword>
<dbReference type="Proteomes" id="UP000327044">
    <property type="component" value="Unassembled WGS sequence"/>
</dbReference>
<feature type="transmembrane region" description="Helical" evidence="5">
    <location>
        <begin position="510"/>
        <end position="529"/>
    </location>
</feature>
<dbReference type="InterPro" id="IPR020846">
    <property type="entry name" value="MFS_dom"/>
</dbReference>
<feature type="transmembrane region" description="Helical" evidence="5">
    <location>
        <begin position="483"/>
        <end position="504"/>
    </location>
</feature>
<organism evidence="7">
    <name type="scientific">Photinus pyralis</name>
    <name type="common">Common eastern firefly</name>
    <name type="synonym">Lampyris pyralis</name>
    <dbReference type="NCBI Taxonomy" id="7054"/>
    <lineage>
        <taxon>Eukaryota</taxon>
        <taxon>Metazoa</taxon>
        <taxon>Ecdysozoa</taxon>
        <taxon>Arthropoda</taxon>
        <taxon>Hexapoda</taxon>
        <taxon>Insecta</taxon>
        <taxon>Pterygota</taxon>
        <taxon>Neoptera</taxon>
        <taxon>Endopterygota</taxon>
        <taxon>Coleoptera</taxon>
        <taxon>Polyphaga</taxon>
        <taxon>Elateriformia</taxon>
        <taxon>Elateroidea</taxon>
        <taxon>Lampyridae</taxon>
        <taxon>Lampyrinae</taxon>
        <taxon>Photinus</taxon>
    </lineage>
</organism>
<evidence type="ECO:0000256" key="5">
    <source>
        <dbReference type="SAM" id="Phobius"/>
    </source>
</evidence>
<keyword evidence="2 5" id="KW-0812">Transmembrane</keyword>
<evidence type="ECO:0000313" key="9">
    <source>
        <dbReference type="Proteomes" id="UP000327044"/>
    </source>
</evidence>
<feature type="domain" description="Major facilitator superfamily (MFS) profile" evidence="6">
    <location>
        <begin position="66"/>
        <end position="536"/>
    </location>
</feature>
<reference evidence="8" key="3">
    <citation type="submission" date="2019-08" db="EMBL/GenBank/DDBJ databases">
        <authorList>
            <consortium name="Photinus pyralis genome working group"/>
            <person name="Fallon T.R."/>
            <person name="Sander Lower S.E."/>
            <person name="Weng J.-K."/>
        </authorList>
    </citation>
    <scope>NUCLEOTIDE SEQUENCE</scope>
    <source>
        <strain evidence="8">1611_PpyrPB1</strain>
        <tissue evidence="8">Whole body</tissue>
    </source>
</reference>
<feature type="transmembrane region" description="Helical" evidence="5">
    <location>
        <begin position="165"/>
        <end position="184"/>
    </location>
</feature>
<feature type="transmembrane region" description="Helical" evidence="5">
    <location>
        <begin position="196"/>
        <end position="218"/>
    </location>
</feature>
<dbReference type="Pfam" id="PF00083">
    <property type="entry name" value="Sugar_tr"/>
    <property type="match status" value="1"/>
</dbReference>
<feature type="transmembrane region" description="Helical" evidence="5">
    <location>
        <begin position="282"/>
        <end position="299"/>
    </location>
</feature>
<keyword evidence="3 5" id="KW-1133">Transmembrane helix</keyword>
<gene>
    <name evidence="8" type="ORF">PPYR_04309</name>
</gene>
<dbReference type="OrthoDB" id="3936150at2759"/>
<protein>
    <recommendedName>
        <fullName evidence="6">Major facilitator superfamily (MFS) profile domain-containing protein</fullName>
    </recommendedName>
</protein>
<feature type="transmembrane region" description="Helical" evidence="5">
    <location>
        <begin position="425"/>
        <end position="443"/>
    </location>
</feature>
<evidence type="ECO:0000256" key="3">
    <source>
        <dbReference type="ARBA" id="ARBA00022989"/>
    </source>
</evidence>
<evidence type="ECO:0000313" key="8">
    <source>
        <dbReference type="EMBL" id="KAB0802123.1"/>
    </source>
</evidence>
<feature type="transmembrane region" description="Helical" evidence="5">
    <location>
        <begin position="256"/>
        <end position="276"/>
    </location>
</feature>
<dbReference type="SUPFAM" id="SSF103473">
    <property type="entry name" value="MFS general substrate transporter"/>
    <property type="match status" value="1"/>
</dbReference>
<feature type="transmembrane region" description="Helical" evidence="5">
    <location>
        <begin position="449"/>
        <end position="471"/>
    </location>
</feature>